<accession>A0A839SNA5</accession>
<evidence type="ECO:0000313" key="6">
    <source>
        <dbReference type="Proteomes" id="UP000581135"/>
    </source>
</evidence>
<evidence type="ECO:0000256" key="3">
    <source>
        <dbReference type="ARBA" id="ARBA00023163"/>
    </source>
</evidence>
<dbReference type="Gene3D" id="1.10.10.60">
    <property type="entry name" value="Homeodomain-like"/>
    <property type="match status" value="1"/>
</dbReference>
<comment type="caution">
    <text evidence="5">The sequence shown here is derived from an EMBL/GenBank/DDBJ whole genome shotgun (WGS) entry which is preliminary data.</text>
</comment>
<dbReference type="SMART" id="SM00342">
    <property type="entry name" value="HTH_ARAC"/>
    <property type="match status" value="1"/>
</dbReference>
<dbReference type="InterPro" id="IPR029062">
    <property type="entry name" value="Class_I_gatase-like"/>
</dbReference>
<dbReference type="AlphaFoldDB" id="A0A839SNA5"/>
<dbReference type="InterPro" id="IPR002818">
    <property type="entry name" value="DJ-1/PfpI"/>
</dbReference>
<dbReference type="Gene3D" id="3.40.50.880">
    <property type="match status" value="1"/>
</dbReference>
<dbReference type="RefSeq" id="WP_183415095.1">
    <property type="nucleotide sequence ID" value="NZ_JACHXA010000001.1"/>
</dbReference>
<keyword evidence="1" id="KW-0805">Transcription regulation</keyword>
<evidence type="ECO:0000256" key="2">
    <source>
        <dbReference type="ARBA" id="ARBA00023125"/>
    </source>
</evidence>
<dbReference type="InterPro" id="IPR050204">
    <property type="entry name" value="AraC_XylS_family_regulators"/>
</dbReference>
<dbReference type="SUPFAM" id="SSF46689">
    <property type="entry name" value="Homeodomain-like"/>
    <property type="match status" value="2"/>
</dbReference>
<gene>
    <name evidence="5" type="ORF">FHR98_000566</name>
</gene>
<dbReference type="Proteomes" id="UP000581135">
    <property type="component" value="Unassembled WGS sequence"/>
</dbReference>
<dbReference type="SUPFAM" id="SSF52317">
    <property type="entry name" value="Class I glutamine amidotransferase-like"/>
    <property type="match status" value="1"/>
</dbReference>
<keyword evidence="3" id="KW-0804">Transcription</keyword>
<dbReference type="GO" id="GO:0003700">
    <property type="term" value="F:DNA-binding transcription factor activity"/>
    <property type="evidence" value="ECO:0007669"/>
    <property type="project" value="InterPro"/>
</dbReference>
<proteinExistence type="predicted"/>
<name>A0A839SNA5_9PROT</name>
<protein>
    <submittedName>
        <fullName evidence="5">Transcriptional regulator GlxA family with amidase domain</fullName>
    </submittedName>
</protein>
<evidence type="ECO:0000259" key="4">
    <source>
        <dbReference type="PROSITE" id="PS01124"/>
    </source>
</evidence>
<dbReference type="EMBL" id="JACHXA010000001">
    <property type="protein sequence ID" value="MBB3064301.1"/>
    <property type="molecule type" value="Genomic_DNA"/>
</dbReference>
<dbReference type="PANTHER" id="PTHR46796">
    <property type="entry name" value="HTH-TYPE TRANSCRIPTIONAL ACTIVATOR RHAS-RELATED"/>
    <property type="match status" value="1"/>
</dbReference>
<organism evidence="5 6">
    <name type="scientific">Limibacillus halophilus</name>
    <dbReference type="NCBI Taxonomy" id="1579333"/>
    <lineage>
        <taxon>Bacteria</taxon>
        <taxon>Pseudomonadati</taxon>
        <taxon>Pseudomonadota</taxon>
        <taxon>Alphaproteobacteria</taxon>
        <taxon>Rhodospirillales</taxon>
        <taxon>Rhodovibrionaceae</taxon>
        <taxon>Limibacillus</taxon>
    </lineage>
</organism>
<dbReference type="Pfam" id="PF12833">
    <property type="entry name" value="HTH_18"/>
    <property type="match status" value="1"/>
</dbReference>
<evidence type="ECO:0000256" key="1">
    <source>
        <dbReference type="ARBA" id="ARBA00023015"/>
    </source>
</evidence>
<evidence type="ECO:0000313" key="5">
    <source>
        <dbReference type="EMBL" id="MBB3064301.1"/>
    </source>
</evidence>
<keyword evidence="2" id="KW-0238">DNA-binding</keyword>
<sequence length="370" mass="40538">MRGQAALALAEMDLRDAPCSYSRERPLDAQRADIAQRGGVTSEALRVDILLPSGFSLAEFGIVMEALAVAGSTERCPRILKRVISESAGSVASSCGVSVSTVSVESIGFESGNQPDIVIIPGDTEDRPAYQDKRLISYLRVANRQGAQLCLIGASSFLAARAGLLDNRSCAVHWRILPAFREFFPKVRAKARFLCTDKRIVSSLAGTCALAAINKVLLACREEPGQVMERELAGRFSVDSLHTSDQIPLASYIVGHPRGRQVNDAIQIMHETVESPVQLDDLARRVGTSRRQMERLFRSYLGKPPQKVYREIRLQTAYSLLMSGNMSVTEVAYAAGFVSPSHFGHSFVNEFGFSPNSIRRSRSHGEYARS</sequence>
<dbReference type="InterPro" id="IPR009057">
    <property type="entry name" value="Homeodomain-like_sf"/>
</dbReference>
<dbReference type="PROSITE" id="PS01124">
    <property type="entry name" value="HTH_ARAC_FAMILY_2"/>
    <property type="match status" value="1"/>
</dbReference>
<dbReference type="Pfam" id="PF01965">
    <property type="entry name" value="DJ-1_PfpI"/>
    <property type="match status" value="1"/>
</dbReference>
<feature type="domain" description="HTH araC/xylS-type" evidence="4">
    <location>
        <begin position="263"/>
        <end position="361"/>
    </location>
</feature>
<reference evidence="5 6" key="1">
    <citation type="submission" date="2020-08" db="EMBL/GenBank/DDBJ databases">
        <title>Genomic Encyclopedia of Type Strains, Phase III (KMG-III): the genomes of soil and plant-associated and newly described type strains.</title>
        <authorList>
            <person name="Whitman W."/>
        </authorList>
    </citation>
    <scope>NUCLEOTIDE SEQUENCE [LARGE SCALE GENOMIC DNA]</scope>
    <source>
        <strain evidence="5 6">CECT 8803</strain>
    </source>
</reference>
<dbReference type="InterPro" id="IPR018060">
    <property type="entry name" value="HTH_AraC"/>
</dbReference>
<dbReference type="GO" id="GO:0043565">
    <property type="term" value="F:sequence-specific DNA binding"/>
    <property type="evidence" value="ECO:0007669"/>
    <property type="project" value="InterPro"/>
</dbReference>
<keyword evidence="6" id="KW-1185">Reference proteome</keyword>